<accession>A0A1R3JTF7</accession>
<proteinExistence type="predicted"/>
<gene>
    <name evidence="1" type="ORF">COLO4_14098</name>
</gene>
<dbReference type="EMBL" id="AWUE01015376">
    <property type="protein sequence ID" value="OMO98169.1"/>
    <property type="molecule type" value="Genomic_DNA"/>
</dbReference>
<sequence>MAMVWNPYVTFKDSILIAADMGVVNWSGPSEIESV</sequence>
<comment type="caution">
    <text evidence="1">The sequence shown here is derived from an EMBL/GenBank/DDBJ whole genome shotgun (WGS) entry which is preliminary data.</text>
</comment>
<evidence type="ECO:0000313" key="2">
    <source>
        <dbReference type="Proteomes" id="UP000187203"/>
    </source>
</evidence>
<organism evidence="1 2">
    <name type="scientific">Corchorus olitorius</name>
    <dbReference type="NCBI Taxonomy" id="93759"/>
    <lineage>
        <taxon>Eukaryota</taxon>
        <taxon>Viridiplantae</taxon>
        <taxon>Streptophyta</taxon>
        <taxon>Embryophyta</taxon>
        <taxon>Tracheophyta</taxon>
        <taxon>Spermatophyta</taxon>
        <taxon>Magnoliopsida</taxon>
        <taxon>eudicotyledons</taxon>
        <taxon>Gunneridae</taxon>
        <taxon>Pentapetalae</taxon>
        <taxon>rosids</taxon>
        <taxon>malvids</taxon>
        <taxon>Malvales</taxon>
        <taxon>Malvaceae</taxon>
        <taxon>Grewioideae</taxon>
        <taxon>Apeibeae</taxon>
        <taxon>Corchorus</taxon>
    </lineage>
</organism>
<dbReference type="AlphaFoldDB" id="A0A1R3JTF7"/>
<protein>
    <submittedName>
        <fullName evidence="1">Uncharacterized protein</fullName>
    </submittedName>
</protein>
<dbReference type="Proteomes" id="UP000187203">
    <property type="component" value="Unassembled WGS sequence"/>
</dbReference>
<evidence type="ECO:0000313" key="1">
    <source>
        <dbReference type="EMBL" id="OMO98169.1"/>
    </source>
</evidence>
<reference evidence="2" key="1">
    <citation type="submission" date="2013-09" db="EMBL/GenBank/DDBJ databases">
        <title>Corchorus olitorius genome sequencing.</title>
        <authorList>
            <person name="Alam M."/>
            <person name="Haque M.S."/>
            <person name="Islam M.S."/>
            <person name="Emdad E.M."/>
            <person name="Islam M.M."/>
            <person name="Ahmed B."/>
            <person name="Halim A."/>
            <person name="Hossen Q.M.M."/>
            <person name="Hossain M.Z."/>
            <person name="Ahmed R."/>
            <person name="Khan M.M."/>
            <person name="Islam R."/>
            <person name="Rashid M.M."/>
            <person name="Khan S.A."/>
            <person name="Rahman M.S."/>
            <person name="Alam M."/>
            <person name="Yahiya A.S."/>
            <person name="Khan M.S."/>
            <person name="Azam M.S."/>
            <person name="Haque T."/>
            <person name="Lashkar M.Z.H."/>
            <person name="Akhand A.I."/>
            <person name="Morshed G."/>
            <person name="Roy S."/>
            <person name="Uddin K.S."/>
            <person name="Rabeya T."/>
            <person name="Hossain A.S."/>
            <person name="Chowdhury A."/>
            <person name="Snigdha A.R."/>
            <person name="Mortoza M.S."/>
            <person name="Matin S.A."/>
            <person name="Hoque S.M.E."/>
            <person name="Islam M.K."/>
            <person name="Roy D.K."/>
            <person name="Haider R."/>
            <person name="Moosa M.M."/>
            <person name="Elias S.M."/>
            <person name="Hasan A.M."/>
            <person name="Jahan S."/>
            <person name="Shafiuddin M."/>
            <person name="Mahmood N."/>
            <person name="Shommy N.S."/>
        </authorList>
    </citation>
    <scope>NUCLEOTIDE SEQUENCE [LARGE SCALE GENOMIC DNA]</scope>
    <source>
        <strain evidence="2">cv. O-4</strain>
    </source>
</reference>
<keyword evidence="2" id="KW-1185">Reference proteome</keyword>
<name>A0A1R3JTF7_9ROSI</name>